<dbReference type="AlphaFoldDB" id="Q2RSW1"/>
<dbReference type="InterPro" id="IPR036105">
    <property type="entry name" value="DiNase_FeMo-co_biosyn_sf"/>
</dbReference>
<protein>
    <submittedName>
        <fullName evidence="4">Nitrogen fixation-related protein</fullName>
    </submittedName>
</protein>
<evidence type="ECO:0000256" key="2">
    <source>
        <dbReference type="SAM" id="MobiDB-lite"/>
    </source>
</evidence>
<organism evidence="4 5">
    <name type="scientific">Rhodospirillum rubrum (strain ATCC 11170 / ATH 1.1.1 / DSM 467 / LMG 4362 / NCIMB 8255 / S1)</name>
    <dbReference type="NCBI Taxonomy" id="269796"/>
    <lineage>
        <taxon>Bacteria</taxon>
        <taxon>Pseudomonadati</taxon>
        <taxon>Pseudomonadota</taxon>
        <taxon>Alphaproteobacteria</taxon>
        <taxon>Rhodospirillales</taxon>
        <taxon>Rhodospirillaceae</taxon>
        <taxon>Rhodospirillum</taxon>
    </lineage>
</organism>
<dbReference type="EMBL" id="CP000230">
    <property type="protein sequence ID" value="ABC22784.1"/>
    <property type="molecule type" value="Genomic_DNA"/>
</dbReference>
<dbReference type="SUPFAM" id="SSF53146">
    <property type="entry name" value="Nitrogenase accessory factor-like"/>
    <property type="match status" value="1"/>
</dbReference>
<sequence length="119" mass="12436">MRIGISSQDFLTVSGHAGRARHFLIFETSADGALGAPSRLELPPDKVLHAFGDDGPHPLYDLDVVVTAGAGGHFVSRMEARGVRVVFCAEIPATEAARQVASGEPASSPAPLAQECCQP</sequence>
<dbReference type="PATRIC" id="fig|269796.9.peg.2069"/>
<dbReference type="RefSeq" id="WP_011389737.1">
    <property type="nucleotide sequence ID" value="NC_007643.1"/>
</dbReference>
<dbReference type="STRING" id="269796.Rru_A1984"/>
<dbReference type="Pfam" id="PF02579">
    <property type="entry name" value="Nitro_FeMo-Co"/>
    <property type="match status" value="1"/>
</dbReference>
<dbReference type="KEGG" id="rru:Rru_A1984"/>
<evidence type="ECO:0000256" key="1">
    <source>
        <dbReference type="ARBA" id="ARBA00023231"/>
    </source>
</evidence>
<name>Q2RSW1_RHORT</name>
<evidence type="ECO:0000313" key="5">
    <source>
        <dbReference type="Proteomes" id="UP000001929"/>
    </source>
</evidence>
<dbReference type="PhylomeDB" id="Q2RSW1"/>
<dbReference type="Proteomes" id="UP000001929">
    <property type="component" value="Chromosome"/>
</dbReference>
<reference evidence="4 5" key="1">
    <citation type="journal article" date="2011" name="Stand. Genomic Sci.">
        <title>Complete genome sequence of Rhodospirillum rubrum type strain (S1).</title>
        <authorList>
            <person name="Munk A.C."/>
            <person name="Copeland A."/>
            <person name="Lucas S."/>
            <person name="Lapidus A."/>
            <person name="Del Rio T.G."/>
            <person name="Barry K."/>
            <person name="Detter J.C."/>
            <person name="Hammon N."/>
            <person name="Israni S."/>
            <person name="Pitluck S."/>
            <person name="Brettin T."/>
            <person name="Bruce D."/>
            <person name="Han C."/>
            <person name="Tapia R."/>
            <person name="Gilna P."/>
            <person name="Schmutz J."/>
            <person name="Larimer F."/>
            <person name="Land M."/>
            <person name="Kyrpides N.C."/>
            <person name="Mavromatis K."/>
            <person name="Richardson P."/>
            <person name="Rohde M."/>
            <person name="Goker M."/>
            <person name="Klenk H.P."/>
            <person name="Zhang Y."/>
            <person name="Roberts G.P."/>
            <person name="Reslewic S."/>
            <person name="Schwartz D.C."/>
        </authorList>
    </citation>
    <scope>NUCLEOTIDE SEQUENCE [LARGE SCALE GENOMIC DNA]</scope>
    <source>
        <strain evidence="5">ATCC 11170 / ATH 1.1.1 / DSM 467 / LMG 4362 / NCIMB 8255 / S1</strain>
    </source>
</reference>
<dbReference type="Gene3D" id="3.30.420.130">
    <property type="entry name" value="Dinitrogenase iron-molybdenum cofactor biosynthesis domain"/>
    <property type="match status" value="1"/>
</dbReference>
<evidence type="ECO:0000313" key="4">
    <source>
        <dbReference type="EMBL" id="ABC22784.1"/>
    </source>
</evidence>
<feature type="domain" description="Dinitrogenase iron-molybdenum cofactor biosynthesis" evidence="3">
    <location>
        <begin position="12"/>
        <end position="100"/>
    </location>
</feature>
<feature type="region of interest" description="Disordered" evidence="2">
    <location>
        <begin position="100"/>
        <end position="119"/>
    </location>
</feature>
<dbReference type="EnsemblBacteria" id="ABC22784">
    <property type="protein sequence ID" value="ABC22784"/>
    <property type="gene ID" value="Rru_A1984"/>
</dbReference>
<accession>Q2RSW1</accession>
<keyword evidence="1" id="KW-0535">Nitrogen fixation</keyword>
<gene>
    <name evidence="4" type="ordered locus">Rru_A1984</name>
</gene>
<evidence type="ECO:0000259" key="3">
    <source>
        <dbReference type="Pfam" id="PF02579"/>
    </source>
</evidence>
<dbReference type="HOGENOM" id="CLU_104194_4_1_5"/>
<proteinExistence type="predicted"/>
<dbReference type="InterPro" id="IPR003731">
    <property type="entry name" value="Di-Nase_FeMo-co_biosynth"/>
</dbReference>
<dbReference type="eggNOG" id="COG1433">
    <property type="taxonomic scope" value="Bacteria"/>
</dbReference>
<keyword evidence="5" id="KW-1185">Reference proteome</keyword>